<dbReference type="KEGG" id="cvn:111114787"/>
<reference evidence="4" key="1">
    <citation type="submission" date="2025-08" db="UniProtKB">
        <authorList>
            <consortium name="RefSeq"/>
        </authorList>
    </citation>
    <scope>IDENTIFICATION</scope>
    <source>
        <tissue evidence="4">Whole sample</tissue>
    </source>
</reference>
<dbReference type="InterPro" id="IPR027417">
    <property type="entry name" value="P-loop_NTPase"/>
</dbReference>
<dbReference type="SUPFAM" id="SSF52540">
    <property type="entry name" value="P-loop containing nucleoside triphosphate hydrolases"/>
    <property type="match status" value="1"/>
</dbReference>
<proteinExistence type="predicted"/>
<evidence type="ECO:0000259" key="2">
    <source>
        <dbReference type="Pfam" id="PF20720"/>
    </source>
</evidence>
<dbReference type="InterPro" id="IPR041249">
    <property type="entry name" value="HEPN_DZIP3"/>
</dbReference>
<keyword evidence="3" id="KW-1185">Reference proteome</keyword>
<dbReference type="Pfam" id="PF18738">
    <property type="entry name" value="HEPN_DZIP3"/>
    <property type="match status" value="1"/>
</dbReference>
<accession>A0A8B8C079</accession>
<name>A0A8B8C079_CRAVI</name>
<dbReference type="RefSeq" id="XP_022308965.1">
    <property type="nucleotide sequence ID" value="XM_022453257.1"/>
</dbReference>
<dbReference type="GeneID" id="111114787"/>
<dbReference type="Gene3D" id="3.40.50.300">
    <property type="entry name" value="P-loop containing nucleotide triphosphate hydrolases"/>
    <property type="match status" value="1"/>
</dbReference>
<dbReference type="Pfam" id="PF20720">
    <property type="entry name" value="nSTAND3"/>
    <property type="match status" value="1"/>
</dbReference>
<evidence type="ECO:0000313" key="3">
    <source>
        <dbReference type="Proteomes" id="UP000694844"/>
    </source>
</evidence>
<gene>
    <name evidence="4" type="primary">LOC111114787</name>
</gene>
<dbReference type="AlphaFoldDB" id="A0A8B8C079"/>
<dbReference type="Proteomes" id="UP000694844">
    <property type="component" value="Chromosome 9"/>
</dbReference>
<evidence type="ECO:0000313" key="4">
    <source>
        <dbReference type="RefSeq" id="XP_022308965.1"/>
    </source>
</evidence>
<dbReference type="OrthoDB" id="6122878at2759"/>
<dbReference type="InterPro" id="IPR049050">
    <property type="entry name" value="nSTAND3"/>
</dbReference>
<feature type="domain" description="Novel STAND NTPase 3" evidence="2">
    <location>
        <begin position="241"/>
        <end position="394"/>
    </location>
</feature>
<sequence>MAGFISQQFLDTIEKRNFWSIETLTKHVAPGPVRNCFDTLVPPNELASVLNSNIDIVRDLWKNKHILKKDQLNILFGVPGVKIPDWAPDLSKKPGSSSKDFDITLMVCILRNFKLVPAPTSGWDILPQSSENSIGANLARIKYYRNYVSHSSNSETDDKTFQDIWATLKKALSEISSGTTDTIVHDIESIDFDQTDIDIDELIKQIQKDIEIIQTELQFCRNLKENTSSVVEGWRENLKIFYKSKGTEKVVDEIKENQVVLIIGNSGTGKTTAMHHASLQLSEDGFEIIPVTSPTAIPSQRESLQKQLFVIDDVVGPYRVNKMETDLWDRLRDRILVAFKEKNAKLLMTSRRQVHEDITQILSTMFDLKIVDLDSNELALSKHERKGMLQAYLENVSMHIDAMQMTKMCSTKIAFPLLCRMFTANENFLREKANFFRSPSVLFQQELDSLQKYNERMYCVLVLLLFFDVKELQCIFDIQRKIERRDVYALVLSACDVPEGISRNSLKNIYY</sequence>
<protein>
    <submittedName>
        <fullName evidence="4">E3 ubiquitin-protein ligase DZIP3-like</fullName>
    </submittedName>
</protein>
<organism evidence="3 4">
    <name type="scientific">Crassostrea virginica</name>
    <name type="common">Eastern oyster</name>
    <dbReference type="NCBI Taxonomy" id="6565"/>
    <lineage>
        <taxon>Eukaryota</taxon>
        <taxon>Metazoa</taxon>
        <taxon>Spiralia</taxon>
        <taxon>Lophotrochozoa</taxon>
        <taxon>Mollusca</taxon>
        <taxon>Bivalvia</taxon>
        <taxon>Autobranchia</taxon>
        <taxon>Pteriomorphia</taxon>
        <taxon>Ostreida</taxon>
        <taxon>Ostreoidea</taxon>
        <taxon>Ostreidae</taxon>
        <taxon>Crassostrea</taxon>
    </lineage>
</organism>
<feature type="domain" description="DZIP3-like HEPN" evidence="1">
    <location>
        <begin position="43"/>
        <end position="194"/>
    </location>
</feature>
<evidence type="ECO:0000259" key="1">
    <source>
        <dbReference type="Pfam" id="PF18738"/>
    </source>
</evidence>